<dbReference type="Proteomes" id="UP001519460">
    <property type="component" value="Unassembled WGS sequence"/>
</dbReference>
<dbReference type="EMBL" id="JACVVK020000326">
    <property type="protein sequence ID" value="KAK7478411.1"/>
    <property type="molecule type" value="Genomic_DNA"/>
</dbReference>
<gene>
    <name evidence="1" type="ORF">BaRGS_00030336</name>
</gene>
<dbReference type="AlphaFoldDB" id="A0ABD0JUD8"/>
<name>A0ABD0JUD8_9CAEN</name>
<protein>
    <submittedName>
        <fullName evidence="1">Uncharacterized protein</fullName>
    </submittedName>
</protein>
<evidence type="ECO:0000313" key="2">
    <source>
        <dbReference type="Proteomes" id="UP001519460"/>
    </source>
</evidence>
<accession>A0ABD0JUD8</accession>
<proteinExistence type="predicted"/>
<keyword evidence="2" id="KW-1185">Reference proteome</keyword>
<reference evidence="1 2" key="1">
    <citation type="journal article" date="2023" name="Sci. Data">
        <title>Genome assembly of the Korean intertidal mud-creeper Batillaria attramentaria.</title>
        <authorList>
            <person name="Patra A.K."/>
            <person name="Ho P.T."/>
            <person name="Jun S."/>
            <person name="Lee S.J."/>
            <person name="Kim Y."/>
            <person name="Won Y.J."/>
        </authorList>
    </citation>
    <scope>NUCLEOTIDE SEQUENCE [LARGE SCALE GENOMIC DNA]</scope>
    <source>
        <strain evidence="1">Wonlab-2016</strain>
    </source>
</reference>
<sequence>MKGSSVDLSTKAAGSQGTWTLHCTSKNGNRTSGCKSKLQPCHASLQTSEQCVFNRELSRASVVVLSLVFFILSAVPVGDARRSQPDPSAKRLHYDLMSPYNALVKPSAGPNHQLTVKMGMRLSQVLDVVSILL</sequence>
<organism evidence="1 2">
    <name type="scientific">Batillaria attramentaria</name>
    <dbReference type="NCBI Taxonomy" id="370345"/>
    <lineage>
        <taxon>Eukaryota</taxon>
        <taxon>Metazoa</taxon>
        <taxon>Spiralia</taxon>
        <taxon>Lophotrochozoa</taxon>
        <taxon>Mollusca</taxon>
        <taxon>Gastropoda</taxon>
        <taxon>Caenogastropoda</taxon>
        <taxon>Sorbeoconcha</taxon>
        <taxon>Cerithioidea</taxon>
        <taxon>Batillariidae</taxon>
        <taxon>Batillaria</taxon>
    </lineage>
</organism>
<comment type="caution">
    <text evidence="1">The sequence shown here is derived from an EMBL/GenBank/DDBJ whole genome shotgun (WGS) entry which is preliminary data.</text>
</comment>
<evidence type="ECO:0000313" key="1">
    <source>
        <dbReference type="EMBL" id="KAK7478411.1"/>
    </source>
</evidence>